<dbReference type="EMBL" id="JBHPBY010000022">
    <property type="protein sequence ID" value="MFC1849135.1"/>
    <property type="molecule type" value="Genomic_DNA"/>
</dbReference>
<dbReference type="Proteomes" id="UP001594351">
    <property type="component" value="Unassembled WGS sequence"/>
</dbReference>
<accession>A0ABV6YSG6</accession>
<dbReference type="NCBIfam" id="NF038128">
    <property type="entry name" value="choice_anch_J"/>
    <property type="match status" value="1"/>
</dbReference>
<dbReference type="InterPro" id="IPR013784">
    <property type="entry name" value="Carb-bd-like_fold"/>
</dbReference>
<evidence type="ECO:0000313" key="3">
    <source>
        <dbReference type="Proteomes" id="UP001594351"/>
    </source>
</evidence>
<reference evidence="2 3" key="1">
    <citation type="submission" date="2024-09" db="EMBL/GenBank/DDBJ databases">
        <title>Laminarin stimulates single cell rates of sulfate reduction while oxygen inhibits transcriptomic activity in coastal marine sediment.</title>
        <authorList>
            <person name="Lindsay M."/>
            <person name="Orcutt B."/>
            <person name="Emerson D."/>
            <person name="Stepanauskas R."/>
            <person name="D'Angelo T."/>
        </authorList>
    </citation>
    <scope>NUCLEOTIDE SEQUENCE [LARGE SCALE GENOMIC DNA]</scope>
    <source>
        <strain evidence="2">SAG AM-311-K15</strain>
    </source>
</reference>
<name>A0ABV6YSG6_UNCC1</name>
<protein>
    <submittedName>
        <fullName evidence="2">Choice-of-anchor J domain-containing protein</fullName>
    </submittedName>
</protein>
<sequence length="1100" mass="119872">YSNSTTFSEEFLMQSKAIAVFSPTRVSYSWYNDDLVKGYYDAIWDGMLPYSGGSPYNDDLYRLGDALGWGKAYVLSQYPVADIVTLTTTEIHHLFGDPTMEMWTDVPGILTVSPGSSSIGATTLNVNVDTTGAAITVVQNGQIIGQVTNSVSGSNAVALSPAAAQGVLYVTVTKHNYIPYRGTVDVGNVYSISGYVYNGASGVSGVWITFDDSVPPARTDGSGYYNRKVSDGTYRVSAENEKYTVLLDSQEAIVSGANVTNLNFDVEPYRVQVPYIEDFETGRLGPAWTEQSDLNSRASILDCPHGGNYGLIFDTVYPLGVNSAGAAILSVDLACRSDAELSFWWRDAGDEDHAQDGVFIRRNSSDSWCQIFTFSGDQTSYTQETIDLNSAADTCWSSTALTSEFQIKFQQYDNFWWFFGTINSDGIALDDVSITASGGTYTWDGIESSAWNDPDNWDTGCVPGPLDDVTIPVVATHWPDITAEAYAHDLTINNGARLNATENASLNIYGNYEEIDSGYFNGTKGTIIFKGSTPQTIKMMGFPDTHFNHLQIGDGATTSSVTANSDIDVNGNLILEKGATFAASDNFIYVGGNWIDNLGTFNRGTSSVIFDGTGQNAQREVVRTPVILLGPEAFEAVTFPPSGWTRIDNTGNGTWDRNDYVAATNHTGGSGFCASSRDDKKNNIVTYDTELRSPSFSISESGASLSYESNFQAYHTSNEFADLDISTNGGSNWINLSHWTSDHGPTSEIVSLLAYAGDTVILRWRYICSADWTYYWQIDDVLVTEPGDSVGELEFYNLRVTGTGNVVTFDGDVTVQNDLVVDSGAILDVGSYEITSVGSSVTNNGGLRQTQNIANGETKYFMNIASGKYYGVEINPTSGDMGSTTVTVFGNRSCFDYDTAVLRCFEIQPATGQTADITFYYRTASEANSQNTPDGDLKVWHYIGGGWTQQTYCGHGTTGSFTWIEATCSAPYSPFSLADDNPNPTGVTLVSFQGRQNKRCVVLRWETATELDTAGFNVYRARKLNGIKTKINDTLIPAQGFAGLGSIYKNRDCRLRPGIYFYWLEEVSNYGSTTLYDPIEVKFGKVIQPGNVQLLPSSTP</sequence>
<dbReference type="InterPro" id="IPR013783">
    <property type="entry name" value="Ig-like_fold"/>
</dbReference>
<dbReference type="Gene3D" id="3.40.50.1460">
    <property type="match status" value="1"/>
</dbReference>
<organism evidence="2 3">
    <name type="scientific">candidate division CSSED10-310 bacterium</name>
    <dbReference type="NCBI Taxonomy" id="2855610"/>
    <lineage>
        <taxon>Bacteria</taxon>
        <taxon>Bacteria division CSSED10-310</taxon>
    </lineage>
</organism>
<dbReference type="Gene3D" id="2.60.40.10">
    <property type="entry name" value="Immunoglobulins"/>
    <property type="match status" value="1"/>
</dbReference>
<proteinExistence type="predicted"/>
<gene>
    <name evidence="2" type="ORF">ACFL27_02900</name>
</gene>
<feature type="non-terminal residue" evidence="2">
    <location>
        <position position="1"/>
    </location>
</feature>
<dbReference type="Gene3D" id="2.60.40.1120">
    <property type="entry name" value="Carboxypeptidase-like, regulatory domain"/>
    <property type="match status" value="1"/>
</dbReference>
<dbReference type="SUPFAM" id="SSF49452">
    <property type="entry name" value="Starch-binding domain-like"/>
    <property type="match status" value="1"/>
</dbReference>
<feature type="domain" description="Gingipain" evidence="1">
    <location>
        <begin position="4"/>
        <end position="102"/>
    </location>
</feature>
<keyword evidence="3" id="KW-1185">Reference proteome</keyword>
<dbReference type="InterPro" id="IPR001769">
    <property type="entry name" value="Gingipain"/>
</dbReference>
<dbReference type="Pfam" id="PF01364">
    <property type="entry name" value="Peptidase_C25"/>
    <property type="match status" value="1"/>
</dbReference>
<comment type="caution">
    <text evidence="2">The sequence shown here is derived from an EMBL/GenBank/DDBJ whole genome shotgun (WGS) entry which is preliminary data.</text>
</comment>
<dbReference type="Gene3D" id="2.60.120.260">
    <property type="entry name" value="Galactose-binding domain-like"/>
    <property type="match status" value="1"/>
</dbReference>
<evidence type="ECO:0000259" key="1">
    <source>
        <dbReference type="Pfam" id="PF01364"/>
    </source>
</evidence>
<evidence type="ECO:0000313" key="2">
    <source>
        <dbReference type="EMBL" id="MFC1849135.1"/>
    </source>
</evidence>